<dbReference type="AlphaFoldDB" id="A0A9P5HL96"/>
<keyword evidence="2" id="KW-1185">Reference proteome</keyword>
<comment type="caution">
    <text evidence="1">The sequence shown here is derived from an EMBL/GenBank/DDBJ whole genome shotgun (WGS) entry which is preliminary data.</text>
</comment>
<evidence type="ECO:0000313" key="2">
    <source>
        <dbReference type="Proteomes" id="UP000722485"/>
    </source>
</evidence>
<reference evidence="1" key="1">
    <citation type="submission" date="2020-03" db="EMBL/GenBank/DDBJ databases">
        <title>Draft Genome Sequence of Cylindrodendrum hubeiense.</title>
        <authorList>
            <person name="Buettner E."/>
            <person name="Kellner H."/>
        </authorList>
    </citation>
    <scope>NUCLEOTIDE SEQUENCE</scope>
    <source>
        <strain evidence="1">IHI 201604</strain>
    </source>
</reference>
<evidence type="ECO:0000313" key="1">
    <source>
        <dbReference type="EMBL" id="KAF7556730.1"/>
    </source>
</evidence>
<gene>
    <name evidence="1" type="ORF">G7Z17_g1271</name>
</gene>
<proteinExistence type="predicted"/>
<sequence length="210" mass="24034">MATKSTLHGKGIFFVNSKISRPDVLDLSTFMRWYDDDHIPEIIETSGIRSARRFVDIDPEVDMPYLAMYPMNDLGFTESQEFRSIRVTSDILPENSSIYDLVDINARCDNLIIVHDKTMQGKGTIKSLVVINFEPKESVSPEDADRWFREKVGNLSPLYELLDMEPKSNPVSNSETALCRDGPVYWLPSYHRLQISKCEVQRTIASAQRP</sequence>
<dbReference type="OrthoDB" id="2851338at2759"/>
<protein>
    <submittedName>
        <fullName evidence="1">Uncharacterized protein</fullName>
    </submittedName>
</protein>
<dbReference type="EMBL" id="JAANBB010000010">
    <property type="protein sequence ID" value="KAF7556730.1"/>
    <property type="molecule type" value="Genomic_DNA"/>
</dbReference>
<dbReference type="Proteomes" id="UP000722485">
    <property type="component" value="Unassembled WGS sequence"/>
</dbReference>
<organism evidence="1 2">
    <name type="scientific">Cylindrodendrum hubeiense</name>
    <dbReference type="NCBI Taxonomy" id="595255"/>
    <lineage>
        <taxon>Eukaryota</taxon>
        <taxon>Fungi</taxon>
        <taxon>Dikarya</taxon>
        <taxon>Ascomycota</taxon>
        <taxon>Pezizomycotina</taxon>
        <taxon>Sordariomycetes</taxon>
        <taxon>Hypocreomycetidae</taxon>
        <taxon>Hypocreales</taxon>
        <taxon>Nectriaceae</taxon>
        <taxon>Cylindrodendrum</taxon>
    </lineage>
</organism>
<name>A0A9P5HL96_9HYPO</name>
<accession>A0A9P5HL96</accession>